<dbReference type="InterPro" id="IPR011707">
    <property type="entry name" value="Cu-oxidase-like_N"/>
</dbReference>
<evidence type="ECO:0000256" key="4">
    <source>
        <dbReference type="ARBA" id="ARBA00023008"/>
    </source>
</evidence>
<dbReference type="InterPro" id="IPR011706">
    <property type="entry name" value="Cu-oxidase_C"/>
</dbReference>
<protein>
    <submittedName>
        <fullName evidence="10">2376_t:CDS:1</fullName>
    </submittedName>
</protein>
<comment type="caution">
    <text evidence="10">The sequence shown here is derived from an EMBL/GenBank/DDBJ whole genome shotgun (WGS) entry which is preliminary data.</text>
</comment>
<feature type="chain" id="PRO_5040499540" evidence="6">
    <location>
        <begin position="20"/>
        <end position="603"/>
    </location>
</feature>
<dbReference type="AlphaFoldDB" id="A0A9N9BWH0"/>
<dbReference type="PANTHER" id="PTHR11709:SF511">
    <property type="entry name" value="LACCASE"/>
    <property type="match status" value="1"/>
</dbReference>
<sequence length="603" mass="68550">MRLVRITSILAICTTITNAIPTLDKRQESVGGGAYPTFNDNLFEPFVAYEPTPEPITRYYNLTLSRKELKPDGFTRMVWTSNNQYPGPIIRANKGDRMIINVQNDLDDGTTIHWHGLFQQGTTYYDGVAGQTQCIIPDNEVFVYNFTAGNQTGTYWWHSHFLAQYVDGLRGPLIIHDPNDPFLKDYDEEFVMTLSDWYHTPSVGLIAMMDTPGYDAGNPIPDSGLITGIGRYDCNNAPPGSKCEPNNPLAVYQVQQGKRYRLRIINTSAEVTFTFSIDEHPLNVIECEGENLKPVIFNKINIAVGQRYSVIITADKEIKNYWIRAEIVHECIKAYTTESKLNLNVTGILRYQGAPDADPTTLDWNEDTVKCRDIDHNLLKLYEPRPAPEPVTDSFTFHITFGQNERNVFKAFINNSSFVPDIYDPTVNNIMAGGNMEAKDLEPNQNAFLYDTENGVVEIIILNENNGTHPFHLHGHNFFILGHGEGNVPDPSQYNLVDPAVRDTVTILENSWTVIRFRIDNPGVWAFHCHIEWHVEMGMVGQLIERPSVLKTMPIPPGVLELCPKTPAQKNAARKRYERKRSNYHVEFTQRNKDGRFNSIEEE</sequence>
<keyword evidence="3" id="KW-0560">Oxidoreductase</keyword>
<dbReference type="InterPro" id="IPR002355">
    <property type="entry name" value="Cu_oxidase_Cu_BS"/>
</dbReference>
<dbReference type="EMBL" id="CAJVPQ010001986">
    <property type="protein sequence ID" value="CAG8578413.1"/>
    <property type="molecule type" value="Genomic_DNA"/>
</dbReference>
<dbReference type="Proteomes" id="UP000789570">
    <property type="component" value="Unassembled WGS sequence"/>
</dbReference>
<dbReference type="Gene3D" id="2.60.40.420">
    <property type="entry name" value="Cupredoxins - blue copper proteins"/>
    <property type="match status" value="3"/>
</dbReference>
<name>A0A9N9BWH0_9GLOM</name>
<evidence type="ECO:0000256" key="2">
    <source>
        <dbReference type="ARBA" id="ARBA00022723"/>
    </source>
</evidence>
<feature type="domain" description="Plastocyanin-like" evidence="7">
    <location>
        <begin position="188"/>
        <end position="354"/>
    </location>
</feature>
<comment type="similarity">
    <text evidence="1">Belongs to the multicopper oxidase family.</text>
</comment>
<dbReference type="GO" id="GO:0005507">
    <property type="term" value="F:copper ion binding"/>
    <property type="evidence" value="ECO:0007669"/>
    <property type="project" value="InterPro"/>
</dbReference>
<keyword evidence="2" id="KW-0479">Metal-binding</keyword>
<keyword evidence="6" id="KW-0732">Signal</keyword>
<accession>A0A9N9BWH0</accession>
<gene>
    <name evidence="10" type="ORF">FCALED_LOCUS7465</name>
</gene>
<evidence type="ECO:0000256" key="1">
    <source>
        <dbReference type="ARBA" id="ARBA00010609"/>
    </source>
</evidence>
<evidence type="ECO:0000313" key="11">
    <source>
        <dbReference type="Proteomes" id="UP000789570"/>
    </source>
</evidence>
<organism evidence="10 11">
    <name type="scientific">Funneliformis caledonium</name>
    <dbReference type="NCBI Taxonomy" id="1117310"/>
    <lineage>
        <taxon>Eukaryota</taxon>
        <taxon>Fungi</taxon>
        <taxon>Fungi incertae sedis</taxon>
        <taxon>Mucoromycota</taxon>
        <taxon>Glomeromycotina</taxon>
        <taxon>Glomeromycetes</taxon>
        <taxon>Glomerales</taxon>
        <taxon>Glomeraceae</taxon>
        <taxon>Funneliformis</taxon>
    </lineage>
</organism>
<evidence type="ECO:0000313" key="10">
    <source>
        <dbReference type="EMBL" id="CAG8578413.1"/>
    </source>
</evidence>
<dbReference type="InterPro" id="IPR033138">
    <property type="entry name" value="Cu_oxidase_CS"/>
</dbReference>
<evidence type="ECO:0000256" key="6">
    <source>
        <dbReference type="SAM" id="SignalP"/>
    </source>
</evidence>
<evidence type="ECO:0000259" key="9">
    <source>
        <dbReference type="Pfam" id="PF07732"/>
    </source>
</evidence>
<evidence type="ECO:0000259" key="8">
    <source>
        <dbReference type="Pfam" id="PF07731"/>
    </source>
</evidence>
<dbReference type="OrthoDB" id="2121828at2759"/>
<dbReference type="Pfam" id="PF07732">
    <property type="entry name" value="Cu-oxidase_3"/>
    <property type="match status" value="1"/>
</dbReference>
<dbReference type="PROSITE" id="PS00080">
    <property type="entry name" value="MULTICOPPER_OXIDASE2"/>
    <property type="match status" value="1"/>
</dbReference>
<feature type="compositionally biased region" description="Basic residues" evidence="5">
    <location>
        <begin position="572"/>
        <end position="583"/>
    </location>
</feature>
<evidence type="ECO:0000259" key="7">
    <source>
        <dbReference type="Pfam" id="PF00394"/>
    </source>
</evidence>
<reference evidence="10" key="1">
    <citation type="submission" date="2021-06" db="EMBL/GenBank/DDBJ databases">
        <authorList>
            <person name="Kallberg Y."/>
            <person name="Tangrot J."/>
            <person name="Rosling A."/>
        </authorList>
    </citation>
    <scope>NUCLEOTIDE SEQUENCE</scope>
    <source>
        <strain evidence="10">UK204</strain>
    </source>
</reference>
<dbReference type="InterPro" id="IPR001117">
    <property type="entry name" value="Cu-oxidase_2nd"/>
</dbReference>
<dbReference type="Pfam" id="PF00394">
    <property type="entry name" value="Cu-oxidase"/>
    <property type="match status" value="1"/>
</dbReference>
<dbReference type="GO" id="GO:0016491">
    <property type="term" value="F:oxidoreductase activity"/>
    <property type="evidence" value="ECO:0007669"/>
    <property type="project" value="UniProtKB-KW"/>
</dbReference>
<dbReference type="InterPro" id="IPR008972">
    <property type="entry name" value="Cupredoxin"/>
</dbReference>
<feature type="signal peptide" evidence="6">
    <location>
        <begin position="1"/>
        <end position="19"/>
    </location>
</feature>
<dbReference type="PANTHER" id="PTHR11709">
    <property type="entry name" value="MULTI-COPPER OXIDASE"/>
    <property type="match status" value="1"/>
</dbReference>
<evidence type="ECO:0000256" key="5">
    <source>
        <dbReference type="SAM" id="MobiDB-lite"/>
    </source>
</evidence>
<keyword evidence="4" id="KW-0186">Copper</keyword>
<feature type="domain" description="Plastocyanin-like" evidence="9">
    <location>
        <begin position="65"/>
        <end position="179"/>
    </location>
</feature>
<keyword evidence="11" id="KW-1185">Reference proteome</keyword>
<dbReference type="FunFam" id="2.60.40.420:FF:000045">
    <property type="entry name" value="Laccase 2"/>
    <property type="match status" value="1"/>
</dbReference>
<dbReference type="SUPFAM" id="SSF49503">
    <property type="entry name" value="Cupredoxins"/>
    <property type="match status" value="3"/>
</dbReference>
<evidence type="ECO:0000256" key="3">
    <source>
        <dbReference type="ARBA" id="ARBA00023002"/>
    </source>
</evidence>
<feature type="region of interest" description="Disordered" evidence="5">
    <location>
        <begin position="570"/>
        <end position="603"/>
    </location>
</feature>
<dbReference type="PROSITE" id="PS00079">
    <property type="entry name" value="MULTICOPPER_OXIDASE1"/>
    <property type="match status" value="2"/>
</dbReference>
<feature type="domain" description="Plastocyanin-like" evidence="8">
    <location>
        <begin position="425"/>
        <end position="547"/>
    </location>
</feature>
<dbReference type="Pfam" id="PF07731">
    <property type="entry name" value="Cu-oxidase_2"/>
    <property type="match status" value="1"/>
</dbReference>
<proteinExistence type="inferred from homology"/>
<dbReference type="InterPro" id="IPR045087">
    <property type="entry name" value="Cu-oxidase_fam"/>
</dbReference>